<name>A0A1L4D1R3_9BACT</name>
<accession>A0A1L4D1R3</accession>
<dbReference type="RefSeq" id="WP_148697890.1">
    <property type="nucleotide sequence ID" value="NZ_CP017834.1"/>
</dbReference>
<dbReference type="Pfam" id="PF01048">
    <property type="entry name" value="PNP_UDP_1"/>
    <property type="match status" value="1"/>
</dbReference>
<dbReference type="InterPro" id="IPR011268">
    <property type="entry name" value="Purine_phosphorylase"/>
</dbReference>
<dbReference type="EC" id="2.4.2.1" evidence="5"/>
<dbReference type="InterPro" id="IPR035994">
    <property type="entry name" value="Nucleoside_phosphorylase_sf"/>
</dbReference>
<dbReference type="PANTHER" id="PTHR11904">
    <property type="entry name" value="METHYLTHIOADENOSINE/PURINE NUCLEOSIDE PHOSPHORYLASE"/>
    <property type="match status" value="1"/>
</dbReference>
<feature type="domain" description="Nucleoside phosphorylase" evidence="7">
    <location>
        <begin position="26"/>
        <end position="279"/>
    </location>
</feature>
<feature type="binding site" evidence="6">
    <location>
        <position position="205"/>
    </location>
    <ligand>
        <name>a purine D-ribonucleoside</name>
        <dbReference type="ChEBI" id="CHEBI:142355"/>
    </ligand>
</feature>
<evidence type="ECO:0000313" key="8">
    <source>
        <dbReference type="EMBL" id="APJ04137.1"/>
    </source>
</evidence>
<evidence type="ECO:0000256" key="4">
    <source>
        <dbReference type="ARBA" id="ARBA00022679"/>
    </source>
</evidence>
<dbReference type="STRING" id="1915309.AXG55_09560"/>
<feature type="binding site" evidence="6">
    <location>
        <position position="125"/>
    </location>
    <ligand>
        <name>phosphate</name>
        <dbReference type="ChEBI" id="CHEBI:43474"/>
    </ligand>
</feature>
<evidence type="ECO:0000259" key="7">
    <source>
        <dbReference type="Pfam" id="PF01048"/>
    </source>
</evidence>
<dbReference type="CDD" id="cd09009">
    <property type="entry name" value="PNP-EcPNPII_like"/>
    <property type="match status" value="1"/>
</dbReference>
<comment type="pathway">
    <text evidence="1 5">Purine metabolism; purine nucleoside salvage.</text>
</comment>
<keyword evidence="4 5" id="KW-0808">Transferase</keyword>
<dbReference type="NCBIfam" id="TIGR01697">
    <property type="entry name" value="PNPH-PUNA-XAPA"/>
    <property type="match status" value="1"/>
</dbReference>
<dbReference type="GO" id="GO:0004731">
    <property type="term" value="F:purine-nucleoside phosphorylase activity"/>
    <property type="evidence" value="ECO:0007669"/>
    <property type="project" value="UniProtKB-EC"/>
</dbReference>
<dbReference type="OrthoDB" id="5289938at2"/>
<evidence type="ECO:0000256" key="6">
    <source>
        <dbReference type="PIRSR" id="PIRSR000477-2"/>
    </source>
</evidence>
<dbReference type="AlphaFoldDB" id="A0A1L4D1R3"/>
<dbReference type="PANTHER" id="PTHR11904:SF9">
    <property type="entry name" value="PURINE NUCLEOSIDE PHOSPHORYLASE-RELATED"/>
    <property type="match status" value="1"/>
</dbReference>
<evidence type="ECO:0000256" key="3">
    <source>
        <dbReference type="ARBA" id="ARBA00022676"/>
    </source>
</evidence>
<evidence type="ECO:0000256" key="2">
    <source>
        <dbReference type="ARBA" id="ARBA00006751"/>
    </source>
</evidence>
<evidence type="ECO:0000256" key="5">
    <source>
        <dbReference type="PIRNR" id="PIRNR000477"/>
    </source>
</evidence>
<dbReference type="NCBIfam" id="NF006054">
    <property type="entry name" value="PRK08202.1"/>
    <property type="match status" value="1"/>
</dbReference>
<dbReference type="InterPro" id="IPR000845">
    <property type="entry name" value="Nucleoside_phosphorylase_d"/>
</dbReference>
<proteinExistence type="inferred from homology"/>
<protein>
    <recommendedName>
        <fullName evidence="5">Purine nucleoside phosphorylase</fullName>
        <ecNumber evidence="5">2.4.2.1</ecNumber>
    </recommendedName>
    <alternativeName>
        <fullName evidence="5">Inosine-guanosine phosphorylase</fullName>
    </alternativeName>
</protein>
<evidence type="ECO:0000256" key="1">
    <source>
        <dbReference type="ARBA" id="ARBA00005058"/>
    </source>
</evidence>
<feature type="binding site" evidence="6">
    <location>
        <position position="247"/>
    </location>
    <ligand>
        <name>a purine D-ribonucleoside</name>
        <dbReference type="ChEBI" id="CHEBI:142355"/>
    </ligand>
</feature>
<comment type="similarity">
    <text evidence="2 5">Belongs to the PNP/MTAP phosphorylase family.</text>
</comment>
<dbReference type="UniPathway" id="UPA00606"/>
<sequence>MKENKYSQRVNQSVAFLKQWHQSVPEIAIVLGSGLSEAIPGISEMKSVNYSDIPGFKGSTVPGHNGSLRVGSISASLPNGTNKTREFAFLQGRNHAYEGNDAGEVVHNIRSLITWGVKGIILTNAAGCLNTEWELGKMMILTDHINATGMSPLNAEYGESFGARFVDLSDAYNLEWRKHFQETAQALNQTIYSGVYYGVLGSHYETPSEIRMMKTVGADAVGMSTVLETIAARQMKAKVVGISCFTNYGAGLKKEILDHSDVMNMSSRFSHDMANVILKTAVTLEV</sequence>
<reference evidence="8 9" key="1">
    <citation type="submission" date="2016-10" db="EMBL/GenBank/DDBJ databases">
        <title>Silvanigrella aquatica sp. nov., isolated from a freshwater lake located in the Black Forest, Germany, description of Silvanigrellaceae fam. nov., Silvanigrellales ord. nov., reclassification of the order Bdellovibrionales in the class Oligoflexia, reclassification of the families Bacteriovoracaceae and Halobacteriovoraceae in the new order Bacteriovoracales ord. nov., and reclassification of the family Pseudobacteriovoracaceae in the order Oligoflexiales.</title>
        <authorList>
            <person name="Hahn M.W."/>
            <person name="Schmidt J."/>
            <person name="Koll U."/>
            <person name="Rohde M."/>
            <person name="Verbag S."/>
            <person name="Pitt A."/>
            <person name="Nakai R."/>
            <person name="Naganuma T."/>
            <person name="Lang E."/>
        </authorList>
    </citation>
    <scope>NUCLEOTIDE SEQUENCE [LARGE SCALE GENOMIC DNA]</scope>
    <source>
        <strain evidence="8 9">MWH-Nonnen-W8red</strain>
    </source>
</reference>
<dbReference type="GO" id="GO:0009116">
    <property type="term" value="P:nucleoside metabolic process"/>
    <property type="evidence" value="ECO:0007669"/>
    <property type="project" value="InterPro"/>
</dbReference>
<keyword evidence="3 5" id="KW-0328">Glycosyltransferase</keyword>
<feature type="binding site" evidence="6">
    <location>
        <begin position="93"/>
        <end position="95"/>
    </location>
    <ligand>
        <name>phosphate</name>
        <dbReference type="ChEBI" id="CHEBI:43474"/>
    </ligand>
</feature>
<comment type="function">
    <text evidence="5">The purine nucleoside phosphorylases catalyze the phosphorolytic breakdown of the N-glycosidic bond in the beta-(deoxy)ribonucleoside molecules, with the formation of the corresponding free purine bases and pentose-1-phosphate.</text>
</comment>
<feature type="binding site" evidence="6">
    <location>
        <position position="33"/>
    </location>
    <ligand>
        <name>phosphate</name>
        <dbReference type="ChEBI" id="CHEBI:43474"/>
    </ligand>
</feature>
<dbReference type="SUPFAM" id="SSF53167">
    <property type="entry name" value="Purine and uridine phosphorylases"/>
    <property type="match status" value="1"/>
</dbReference>
<feature type="binding site" evidence="6">
    <location>
        <position position="224"/>
    </location>
    <ligand>
        <name>phosphate</name>
        <dbReference type="ChEBI" id="CHEBI:43474"/>
    </ligand>
</feature>
<dbReference type="KEGG" id="saqi:AXG55_09560"/>
<dbReference type="Proteomes" id="UP000184731">
    <property type="component" value="Chromosome"/>
</dbReference>
<dbReference type="EMBL" id="CP017834">
    <property type="protein sequence ID" value="APJ04137.1"/>
    <property type="molecule type" value="Genomic_DNA"/>
</dbReference>
<feature type="binding site" evidence="6">
    <location>
        <position position="64"/>
    </location>
    <ligand>
        <name>phosphate</name>
        <dbReference type="ChEBI" id="CHEBI:43474"/>
    </ligand>
</feature>
<dbReference type="Gene3D" id="3.40.50.1580">
    <property type="entry name" value="Nucleoside phosphorylase domain"/>
    <property type="match status" value="1"/>
</dbReference>
<dbReference type="GO" id="GO:0005737">
    <property type="term" value="C:cytoplasm"/>
    <property type="evidence" value="ECO:0007669"/>
    <property type="project" value="TreeGrafter"/>
</dbReference>
<organism evidence="8 9">
    <name type="scientific">Silvanigrella aquatica</name>
    <dbReference type="NCBI Taxonomy" id="1915309"/>
    <lineage>
        <taxon>Bacteria</taxon>
        <taxon>Pseudomonadati</taxon>
        <taxon>Bdellovibrionota</taxon>
        <taxon>Oligoflexia</taxon>
        <taxon>Silvanigrellales</taxon>
        <taxon>Silvanigrellaceae</taxon>
        <taxon>Silvanigrella</taxon>
    </lineage>
</organism>
<evidence type="ECO:0000313" key="9">
    <source>
        <dbReference type="Proteomes" id="UP000184731"/>
    </source>
</evidence>
<keyword evidence="9" id="KW-1185">Reference proteome</keyword>
<dbReference type="PIRSF" id="PIRSF000477">
    <property type="entry name" value="PurNPase"/>
    <property type="match status" value="1"/>
</dbReference>
<gene>
    <name evidence="8" type="ORF">AXG55_09560</name>
</gene>